<reference evidence="1" key="1">
    <citation type="submission" date="2016-02" db="EMBL/GenBank/DDBJ databases">
        <title>Genome of the avian spirochetosis agent Borrelia anserina Es.</title>
        <authorList>
            <person name="Elbir H."/>
            <person name="Sitlani P."/>
            <person name="Bergstroem S."/>
            <person name="Barbour A.G."/>
        </authorList>
    </citation>
    <scope>NUCLEOTIDE SEQUENCE [LARGE SCALE GENOMIC DNA]</scope>
    <source>
        <strain evidence="1">Es</strain>
        <plasmid evidence="1">lpJ</plasmid>
    </source>
</reference>
<protein>
    <recommendedName>
        <fullName evidence="3">Outer membrane lipoprotein-sorting protein</fullName>
    </recommendedName>
</protein>
<dbReference type="EMBL" id="CP014605">
    <property type="protein sequence ID" value="APR65426.1"/>
    <property type="molecule type" value="Genomic_DNA"/>
</dbReference>
<dbReference type="Proteomes" id="UP000185502">
    <property type="component" value="Plasmid lpJ"/>
</dbReference>
<dbReference type="RefSeq" id="WP_025420076.1">
    <property type="nucleotide sequence ID" value="NZ_CP014605.1"/>
</dbReference>
<keyword evidence="1" id="KW-0614">Plasmid</keyword>
<evidence type="ECO:0008006" key="3">
    <source>
        <dbReference type="Google" id="ProtNLM"/>
    </source>
</evidence>
<accession>A0ABM6FVQ9</accession>
<sequence length="241" mass="27974">MLKVFLVILNFCILNLLYAGNEKSLIKEFENLYYPELERGIYAFRMNFKINLKNSLEESVGLRIISTDNKDARLIYMSGANTDFAFLSVRNKGHFMLGRRAKIPIKVSTSYKVRGASELKDILGLNFNADFVLLRSGDNRLEFESKEKSIYPFVDLLKIDKNDFKTLHKDKELKVLKEVIYRKGNIKGTDAFVYFEIEDKAFKDAITKIYVEDIISTNLNNSIFSLKGFNRIFDVYSNYVN</sequence>
<name>A0ABM6FVQ9_BORAN</name>
<organism evidence="1 2">
    <name type="scientific">Borrelia anserina Es</name>
    <dbReference type="NCBI Taxonomy" id="1365188"/>
    <lineage>
        <taxon>Bacteria</taxon>
        <taxon>Pseudomonadati</taxon>
        <taxon>Spirochaetota</taxon>
        <taxon>Spirochaetia</taxon>
        <taxon>Spirochaetales</taxon>
        <taxon>Borreliaceae</taxon>
        <taxon>Borrelia</taxon>
    </lineage>
</organism>
<proteinExistence type="predicted"/>
<keyword evidence="2" id="KW-1185">Reference proteome</keyword>
<evidence type="ECO:0000313" key="2">
    <source>
        <dbReference type="Proteomes" id="UP000185502"/>
    </source>
</evidence>
<geneLocation type="plasmid" evidence="1 2">
    <name>lpJ</name>
</geneLocation>
<evidence type="ECO:0000313" key="1">
    <source>
        <dbReference type="EMBL" id="APR65426.1"/>
    </source>
</evidence>
<gene>
    <name evidence="1" type="ORF">N187_J02</name>
</gene>